<accession>A0AAI8VVY1</accession>
<keyword evidence="5" id="KW-1185">Reference proteome</keyword>
<dbReference type="GO" id="GO:0006487">
    <property type="term" value="P:protein N-linked glycosylation"/>
    <property type="evidence" value="ECO:0007669"/>
    <property type="project" value="TreeGrafter"/>
</dbReference>
<name>A0AAI8VVY1_9PEZI</name>
<dbReference type="InterPro" id="IPR029044">
    <property type="entry name" value="Nucleotide-diphossugar_trans"/>
</dbReference>
<dbReference type="AlphaFoldDB" id="A0AAI8VVY1"/>
<dbReference type="Gene3D" id="3.90.550.20">
    <property type="match status" value="1"/>
</dbReference>
<evidence type="ECO:0000256" key="2">
    <source>
        <dbReference type="SAM" id="MobiDB-lite"/>
    </source>
</evidence>
<dbReference type="SUPFAM" id="SSF53448">
    <property type="entry name" value="Nucleotide-diphospho-sugar transferases"/>
    <property type="match status" value="1"/>
</dbReference>
<evidence type="ECO:0000256" key="1">
    <source>
        <dbReference type="ARBA" id="ARBA00009003"/>
    </source>
</evidence>
<gene>
    <name evidence="4" type="ORF">KHLLAP_LOCUS12506</name>
</gene>
<sequence length="348" mass="37628">MAVITSAFLSKGPLFIFCVVGTIYTLYVLPGSNLGTQTQTPSSLAPTTTTSEPSDETTTLPPISRKIWQAYLSNTVDEGAMNSIHHWPASKKTTHPPNPVPSPKSPHLQDKPTAVAPNWTYTLLGDAGANAFVDTTFHDRADIRSTYHALSHWVLKSDFLRYMLLWGEGGIYSDLDTKPQVAPSEWVPAGAHRDRVRLIVAIEYDSAVLGPTEMYPIQFSQWTIGAAARHPVMGCMLERALTGIRDMAAAKGITVGEIDPGENAVYNATGPIAWTECVMDGIGAALGPDVPFAHSNLSEIAEPRYYGDITILPDGYFAAALPVGSPKPNNGDRVGLVSHDFRGAWKHS</sequence>
<dbReference type="Pfam" id="PF04488">
    <property type="entry name" value="Gly_transf_sug"/>
    <property type="match status" value="1"/>
</dbReference>
<feature type="region of interest" description="Disordered" evidence="2">
    <location>
        <begin position="37"/>
        <end position="60"/>
    </location>
</feature>
<dbReference type="PANTHER" id="PTHR31834">
    <property type="entry name" value="INITIATION-SPECIFIC ALPHA-1,6-MANNOSYLTRANSFERASE"/>
    <property type="match status" value="1"/>
</dbReference>
<protein>
    <submittedName>
        <fullName evidence="4">Uu.00g076630.m01.CDS01</fullName>
    </submittedName>
</protein>
<dbReference type="GO" id="GO:0000009">
    <property type="term" value="F:alpha-1,6-mannosyltransferase activity"/>
    <property type="evidence" value="ECO:0007669"/>
    <property type="project" value="InterPro"/>
</dbReference>
<keyword evidence="3" id="KW-1133">Transmembrane helix</keyword>
<proteinExistence type="inferred from homology"/>
<evidence type="ECO:0000313" key="5">
    <source>
        <dbReference type="Proteomes" id="UP001295740"/>
    </source>
</evidence>
<feature type="transmembrane region" description="Helical" evidence="3">
    <location>
        <begin position="12"/>
        <end position="29"/>
    </location>
</feature>
<dbReference type="InterPro" id="IPR039367">
    <property type="entry name" value="Och1-like"/>
</dbReference>
<keyword evidence="3" id="KW-0812">Transmembrane</keyword>
<evidence type="ECO:0000313" key="4">
    <source>
        <dbReference type="EMBL" id="CAJ2512038.1"/>
    </source>
</evidence>
<dbReference type="GO" id="GO:0000136">
    <property type="term" value="C:mannan polymerase complex"/>
    <property type="evidence" value="ECO:0007669"/>
    <property type="project" value="TreeGrafter"/>
</dbReference>
<keyword evidence="3" id="KW-0472">Membrane</keyword>
<feature type="region of interest" description="Disordered" evidence="2">
    <location>
        <begin position="87"/>
        <end position="110"/>
    </location>
</feature>
<dbReference type="InterPro" id="IPR007577">
    <property type="entry name" value="GlycoTrfase_DXD_sugar-bd_CS"/>
</dbReference>
<reference evidence="4" key="1">
    <citation type="submission" date="2023-10" db="EMBL/GenBank/DDBJ databases">
        <authorList>
            <person name="Hackl T."/>
        </authorList>
    </citation>
    <scope>NUCLEOTIDE SEQUENCE</scope>
</reference>
<evidence type="ECO:0000256" key="3">
    <source>
        <dbReference type="SAM" id="Phobius"/>
    </source>
</evidence>
<dbReference type="PANTHER" id="PTHR31834:SF8">
    <property type="entry name" value="TRANSFERASE, PUTATIVE (AFU_ORTHOLOGUE AFUA_6G14040)-RELATED"/>
    <property type="match status" value="1"/>
</dbReference>
<organism evidence="4 5">
    <name type="scientific">Anthostomella pinea</name>
    <dbReference type="NCBI Taxonomy" id="933095"/>
    <lineage>
        <taxon>Eukaryota</taxon>
        <taxon>Fungi</taxon>
        <taxon>Dikarya</taxon>
        <taxon>Ascomycota</taxon>
        <taxon>Pezizomycotina</taxon>
        <taxon>Sordariomycetes</taxon>
        <taxon>Xylariomycetidae</taxon>
        <taxon>Xylariales</taxon>
        <taxon>Xylariaceae</taxon>
        <taxon>Anthostomella</taxon>
    </lineage>
</organism>
<dbReference type="EMBL" id="CAUWAG010000018">
    <property type="protein sequence ID" value="CAJ2512038.1"/>
    <property type="molecule type" value="Genomic_DNA"/>
</dbReference>
<dbReference type="Proteomes" id="UP001295740">
    <property type="component" value="Unassembled WGS sequence"/>
</dbReference>
<comment type="similarity">
    <text evidence="1">Belongs to the glycosyltransferase 32 family.</text>
</comment>
<comment type="caution">
    <text evidence="4">The sequence shown here is derived from an EMBL/GenBank/DDBJ whole genome shotgun (WGS) entry which is preliminary data.</text>
</comment>